<reference evidence="3 4" key="1">
    <citation type="submission" date="2024-02" db="EMBL/GenBank/DDBJ databases">
        <title>Seven novel Bacillus-like species.</title>
        <authorList>
            <person name="Liu G."/>
        </authorList>
    </citation>
    <scope>NUCLEOTIDE SEQUENCE [LARGE SCALE GENOMIC DNA]</scope>
    <source>
        <strain evidence="3 4">FJAT-53654</strain>
    </source>
</reference>
<proteinExistence type="predicted"/>
<dbReference type="InterPro" id="IPR025341">
    <property type="entry name" value="DUF4247"/>
</dbReference>
<name>A0ABZ2MWD8_9BACI</name>
<feature type="signal peptide" evidence="2">
    <location>
        <begin position="1"/>
        <end position="20"/>
    </location>
</feature>
<accession>A0ABZ2MWD8</accession>
<evidence type="ECO:0000313" key="3">
    <source>
        <dbReference type="EMBL" id="WXB89726.1"/>
    </source>
</evidence>
<dbReference type="PROSITE" id="PS51257">
    <property type="entry name" value="PROKAR_LIPOPROTEIN"/>
    <property type="match status" value="1"/>
</dbReference>
<dbReference type="Pfam" id="PF14042">
    <property type="entry name" value="DUF4247"/>
    <property type="match status" value="1"/>
</dbReference>
<evidence type="ECO:0000313" key="4">
    <source>
        <dbReference type="Proteomes" id="UP001368328"/>
    </source>
</evidence>
<feature type="compositionally biased region" description="Low complexity" evidence="1">
    <location>
        <begin position="184"/>
        <end position="195"/>
    </location>
</feature>
<evidence type="ECO:0000256" key="2">
    <source>
        <dbReference type="SAM" id="SignalP"/>
    </source>
</evidence>
<sequence length="204" mass="22447">MKKPLLFVMLSFILLLSACGSGGQGSTSGSIFKDGIAEFISTNYIFQDAVKSQARSEDISEIYLAEDKSIDEVAKELQAHEKPKEVSEKKDNKQVLIYQDSFVILTNDENNSQNTMVEITTHNFVRDNYNPDFFDGLFVLWLLDDILDVDDWGKKQRNKCTSNNEDCYRGYGTSGGYYKGSGGTSSTVRGGTSSVRGGGPGSGK</sequence>
<keyword evidence="2" id="KW-0732">Signal</keyword>
<gene>
    <name evidence="3" type="ORF">WCV66_05675</name>
</gene>
<protein>
    <submittedName>
        <fullName evidence="3">DUF4247 domain-containing protein</fullName>
    </submittedName>
</protein>
<dbReference type="EMBL" id="CP147403">
    <property type="protein sequence ID" value="WXB89726.1"/>
    <property type="molecule type" value="Genomic_DNA"/>
</dbReference>
<evidence type="ECO:0000256" key="1">
    <source>
        <dbReference type="SAM" id="MobiDB-lite"/>
    </source>
</evidence>
<feature type="chain" id="PRO_5046842793" evidence="2">
    <location>
        <begin position="21"/>
        <end position="204"/>
    </location>
</feature>
<organism evidence="3 4">
    <name type="scientific">Metabacillus rhizosphaerae</name>
    <dbReference type="NCBI Taxonomy" id="3117747"/>
    <lineage>
        <taxon>Bacteria</taxon>
        <taxon>Bacillati</taxon>
        <taxon>Bacillota</taxon>
        <taxon>Bacilli</taxon>
        <taxon>Bacillales</taxon>
        <taxon>Bacillaceae</taxon>
        <taxon>Metabacillus</taxon>
    </lineage>
</organism>
<feature type="region of interest" description="Disordered" evidence="1">
    <location>
        <begin position="179"/>
        <end position="204"/>
    </location>
</feature>
<dbReference type="RefSeq" id="WP_338788225.1">
    <property type="nucleotide sequence ID" value="NZ_CP147403.1"/>
</dbReference>
<keyword evidence="4" id="KW-1185">Reference proteome</keyword>
<dbReference type="Proteomes" id="UP001368328">
    <property type="component" value="Chromosome"/>
</dbReference>